<dbReference type="Gene3D" id="3.40.1350.10">
    <property type="match status" value="1"/>
</dbReference>
<keyword evidence="2" id="KW-0255">Endonuclease</keyword>
<organism evidence="2 3">
    <name type="scientific">Pseudanabaena galeata UHCC 0370</name>
    <dbReference type="NCBI Taxonomy" id="3110310"/>
    <lineage>
        <taxon>Bacteria</taxon>
        <taxon>Bacillati</taxon>
        <taxon>Cyanobacteriota</taxon>
        <taxon>Cyanophyceae</taxon>
        <taxon>Pseudanabaenales</taxon>
        <taxon>Pseudanabaenaceae</taxon>
        <taxon>Pseudanabaena</taxon>
    </lineage>
</organism>
<dbReference type="InterPro" id="IPR007560">
    <property type="entry name" value="Restrct_endonuc_IV_Mrr"/>
</dbReference>
<dbReference type="PANTHER" id="PTHR30015">
    <property type="entry name" value="MRR RESTRICTION SYSTEM PROTEIN"/>
    <property type="match status" value="1"/>
</dbReference>
<dbReference type="Pfam" id="PF04471">
    <property type="entry name" value="Mrr_cat"/>
    <property type="match status" value="1"/>
</dbReference>
<keyword evidence="2" id="KW-0378">Hydrolase</keyword>
<sequence>MTGQKEEIAIECKLYTHAVGVEIVRSLRGVVAYESFNRGVLFTTHRFSEPAEKLSKSDDIIELVSGEQLVVLLNENFGIDWTLNLERIVLNSEDEYRKSLIT</sequence>
<proteinExistence type="predicted"/>
<dbReference type="RefSeq" id="WP_323263232.1">
    <property type="nucleotide sequence ID" value="NZ_JAYGIE010000111.1"/>
</dbReference>
<dbReference type="InterPro" id="IPR011856">
    <property type="entry name" value="tRNA_endonuc-like_dom_sf"/>
</dbReference>
<gene>
    <name evidence="2" type="ORF">VB774_21210</name>
</gene>
<dbReference type="GO" id="GO:0004519">
    <property type="term" value="F:endonuclease activity"/>
    <property type="evidence" value="ECO:0007669"/>
    <property type="project" value="UniProtKB-KW"/>
</dbReference>
<dbReference type="Proteomes" id="UP001301388">
    <property type="component" value="Unassembled WGS sequence"/>
</dbReference>
<reference evidence="2 3" key="1">
    <citation type="submission" date="2023-12" db="EMBL/GenBank/DDBJ databases">
        <title>Baltic Sea Cyanobacteria.</title>
        <authorList>
            <person name="Delbaje E."/>
            <person name="Fewer D.P."/>
            <person name="Shishido T.K."/>
        </authorList>
    </citation>
    <scope>NUCLEOTIDE SEQUENCE [LARGE SCALE GENOMIC DNA]</scope>
    <source>
        <strain evidence="2 3">UHCC 0370</strain>
    </source>
</reference>
<name>A0ABU5TP88_9CYAN</name>
<evidence type="ECO:0000313" key="3">
    <source>
        <dbReference type="Proteomes" id="UP001301388"/>
    </source>
</evidence>
<keyword evidence="2" id="KW-0540">Nuclease</keyword>
<dbReference type="PANTHER" id="PTHR30015:SF7">
    <property type="entry name" value="TYPE IV METHYL-DIRECTED RESTRICTION ENZYME ECOKMRR"/>
    <property type="match status" value="1"/>
</dbReference>
<accession>A0ABU5TP88</accession>
<dbReference type="InterPro" id="IPR011335">
    <property type="entry name" value="Restrct_endonuc-II-like"/>
</dbReference>
<feature type="domain" description="Restriction endonuclease type IV Mrr" evidence="1">
    <location>
        <begin position="4"/>
        <end position="72"/>
    </location>
</feature>
<keyword evidence="3" id="KW-1185">Reference proteome</keyword>
<dbReference type="InterPro" id="IPR052906">
    <property type="entry name" value="Type_IV_Methyl-Rstrct_Enzyme"/>
</dbReference>
<dbReference type="EMBL" id="JAYGIE010000111">
    <property type="protein sequence ID" value="MEA5480157.1"/>
    <property type="molecule type" value="Genomic_DNA"/>
</dbReference>
<evidence type="ECO:0000259" key="1">
    <source>
        <dbReference type="Pfam" id="PF04471"/>
    </source>
</evidence>
<comment type="caution">
    <text evidence="2">The sequence shown here is derived from an EMBL/GenBank/DDBJ whole genome shotgun (WGS) entry which is preliminary data.</text>
</comment>
<evidence type="ECO:0000313" key="2">
    <source>
        <dbReference type="EMBL" id="MEA5480157.1"/>
    </source>
</evidence>
<protein>
    <submittedName>
        <fullName evidence="2">Restriction endonuclease</fullName>
    </submittedName>
</protein>
<dbReference type="SUPFAM" id="SSF52980">
    <property type="entry name" value="Restriction endonuclease-like"/>
    <property type="match status" value="1"/>
</dbReference>